<name>A0A0J6TAX4_9HYPH</name>
<gene>
    <name evidence="5" type="ORF">VQ02_02250</name>
</gene>
<dbReference type="PANTHER" id="PTHR37418">
    <property type="entry name" value="3-KETO-5-AMINOHEXANOATE CLEAVAGE ENZYME-RELATED"/>
    <property type="match status" value="1"/>
</dbReference>
<dbReference type="OrthoDB" id="9805277at2"/>
<keyword evidence="2" id="KW-0808">Transferase</keyword>
<dbReference type="InterPro" id="IPR013785">
    <property type="entry name" value="Aldolase_TIM"/>
</dbReference>
<keyword evidence="4" id="KW-0862">Zinc</keyword>
<evidence type="ECO:0000313" key="6">
    <source>
        <dbReference type="Proteomes" id="UP000035955"/>
    </source>
</evidence>
<comment type="cofactor">
    <cofactor evidence="1">
        <name>Zn(2+)</name>
        <dbReference type="ChEBI" id="CHEBI:29105"/>
    </cofactor>
</comment>
<sequence length="292" mass="30795">MTRPVIVTCAVTGSAPINARSRAPVSTQEIAEAALTAWREGAAIVHIHVRDPETGAPSGELRLYEDVVNRIKAANADVLINLTTGFGGRFLPSEEDPSRGGPGTSLMDPLKRCAHVVALKPDLCSLDMGSLNFGPTVFINTPAHIAAIAEAVLAAGVLPELEAFEVGHIRLSRHLIDKGVLPARSYFQLCLGIAWGSAATTRSMQFLADALPPDATWSAFGIADAQFPMAAQSVVLGGHVRVGMEDNLYLSRGVPATNETLVRRAAEIVTAIGYHVASPAEARSLLALPARP</sequence>
<evidence type="ECO:0000256" key="1">
    <source>
        <dbReference type="ARBA" id="ARBA00001947"/>
    </source>
</evidence>
<dbReference type="Gene3D" id="3.20.20.70">
    <property type="entry name" value="Aldolase class I"/>
    <property type="match status" value="1"/>
</dbReference>
<dbReference type="GO" id="GO:0046872">
    <property type="term" value="F:metal ion binding"/>
    <property type="evidence" value="ECO:0007669"/>
    <property type="project" value="UniProtKB-KW"/>
</dbReference>
<dbReference type="AlphaFoldDB" id="A0A0J6TAX4"/>
<evidence type="ECO:0000256" key="4">
    <source>
        <dbReference type="ARBA" id="ARBA00022833"/>
    </source>
</evidence>
<organism evidence="5 6">
    <name type="scientific">Methylobacterium variabile</name>
    <dbReference type="NCBI Taxonomy" id="298794"/>
    <lineage>
        <taxon>Bacteria</taxon>
        <taxon>Pseudomonadati</taxon>
        <taxon>Pseudomonadota</taxon>
        <taxon>Alphaproteobacteria</taxon>
        <taxon>Hyphomicrobiales</taxon>
        <taxon>Methylobacteriaceae</taxon>
        <taxon>Methylobacterium</taxon>
    </lineage>
</organism>
<protein>
    <submittedName>
        <fullName evidence="5">NADPH:quinone reductase</fullName>
    </submittedName>
</protein>
<evidence type="ECO:0000313" key="5">
    <source>
        <dbReference type="EMBL" id="KMO42783.1"/>
    </source>
</evidence>
<proteinExistence type="predicted"/>
<evidence type="ECO:0000256" key="2">
    <source>
        <dbReference type="ARBA" id="ARBA00022679"/>
    </source>
</evidence>
<accession>A0A0J6TAX4</accession>
<dbReference type="Proteomes" id="UP000035955">
    <property type="component" value="Unassembled WGS sequence"/>
</dbReference>
<comment type="caution">
    <text evidence="5">The sequence shown here is derived from an EMBL/GenBank/DDBJ whole genome shotgun (WGS) entry which is preliminary data.</text>
</comment>
<dbReference type="GO" id="GO:0043720">
    <property type="term" value="F:3-keto-5-aminohexanoate cleavage activity"/>
    <property type="evidence" value="ECO:0007669"/>
    <property type="project" value="InterPro"/>
</dbReference>
<keyword evidence="3" id="KW-0479">Metal-binding</keyword>
<evidence type="ECO:0000256" key="3">
    <source>
        <dbReference type="ARBA" id="ARBA00022723"/>
    </source>
</evidence>
<dbReference type="Pfam" id="PF05853">
    <property type="entry name" value="BKACE"/>
    <property type="match status" value="1"/>
</dbReference>
<reference evidence="5 6" key="1">
    <citation type="submission" date="2015-03" db="EMBL/GenBank/DDBJ databases">
        <title>Genome sequencing of Methylobacterium variabile DSM 16961.</title>
        <authorList>
            <person name="Chaudhry V."/>
            <person name="Patil P.B."/>
        </authorList>
    </citation>
    <scope>NUCLEOTIDE SEQUENCE [LARGE SCALE GENOMIC DNA]</scope>
    <source>
        <strain evidence="5 6">DSM 16961</strain>
    </source>
</reference>
<dbReference type="EMBL" id="LABY01000013">
    <property type="protein sequence ID" value="KMO42783.1"/>
    <property type="molecule type" value="Genomic_DNA"/>
</dbReference>
<keyword evidence="6" id="KW-1185">Reference proteome</keyword>
<dbReference type="InterPro" id="IPR008567">
    <property type="entry name" value="BKACE"/>
</dbReference>
<dbReference type="PATRIC" id="fig|298794.3.peg.959"/>
<dbReference type="PANTHER" id="PTHR37418:SF2">
    <property type="entry name" value="3-KETO-5-AMINOHEXANOATE CLEAVAGE ENZYME"/>
    <property type="match status" value="1"/>
</dbReference>